<dbReference type="EMBL" id="JAAXPC010000027">
    <property type="protein sequence ID" value="NKY05029.1"/>
    <property type="molecule type" value="Genomic_DNA"/>
</dbReference>
<dbReference type="RefSeq" id="WP_006368979.1">
    <property type="nucleotide sequence ID" value="NZ_CP085887.1"/>
</dbReference>
<comment type="caution">
    <text evidence="2">The sequence shown here is derived from an EMBL/GenBank/DDBJ whole genome shotgun (WGS) entry which is preliminary data.</text>
</comment>
<evidence type="ECO:0000259" key="1">
    <source>
        <dbReference type="Pfam" id="PF02771"/>
    </source>
</evidence>
<reference evidence="2 3" key="1">
    <citation type="submission" date="2020-04" db="EMBL/GenBank/DDBJ databases">
        <title>MicrobeNet Type strains.</title>
        <authorList>
            <person name="Nicholson A.C."/>
        </authorList>
    </citation>
    <scope>NUCLEOTIDE SEQUENCE [LARGE SCALE GENOMIC DNA]</scope>
    <source>
        <strain evidence="2 3">ATCC BAA-14</strain>
    </source>
</reference>
<dbReference type="GO" id="GO:0016627">
    <property type="term" value="F:oxidoreductase activity, acting on the CH-CH group of donors"/>
    <property type="evidence" value="ECO:0007669"/>
    <property type="project" value="InterPro"/>
</dbReference>
<dbReference type="Gene3D" id="1.10.540.10">
    <property type="entry name" value="Acyl-CoA dehydrogenase/oxidase, N-terminal domain"/>
    <property type="match status" value="1"/>
</dbReference>
<evidence type="ECO:0000313" key="3">
    <source>
        <dbReference type="Proteomes" id="UP000563898"/>
    </source>
</evidence>
<proteinExistence type="predicted"/>
<accession>A0A846WTQ0</accession>
<name>A0A846WTQ0_9ACTN</name>
<dbReference type="GeneID" id="90157247"/>
<dbReference type="InterPro" id="IPR009100">
    <property type="entry name" value="AcylCoA_DH/oxidase_NM_dom_sf"/>
</dbReference>
<dbReference type="InterPro" id="IPR037069">
    <property type="entry name" value="AcylCoA_DH/ox_N_sf"/>
</dbReference>
<dbReference type="Pfam" id="PF02771">
    <property type="entry name" value="Acyl-CoA_dh_N"/>
    <property type="match status" value="1"/>
</dbReference>
<sequence length="390" mass="42235">MPAITAAQSTIRRPDRVAADEVDDADQIPFVARVADYAGTVLRPYGLRADRDGVPPQRVAEFADVKLLNHLAPKEFGGAALSRAADRRVHEILSGACLNTWLVWAQHAPIVGRLAKEYARGGDLSQRAHDALSGRLLVGAAISDVRRFPDHFVEATRVERGWRLNGTVSWFSGWGLNSAVFVAAVEPSSRTVITSLIPIDQHITAGVLGLSALGGSRTQRIHLSDAPVADADVISVQPLDEWRREDVDTVSDARPQHFGLAARVIDELRAEREPIAREIAERWAPRIAQIRADAYGLSDEAIAAGAGPHRTQERLAVKAASGEALSTLTRALLIARSGHGIGFDDTAQLHARSALFVLVQGQNADVRRAQLTHFLDTPHDPDTPTDPKDS</sequence>
<dbReference type="GO" id="GO:0050660">
    <property type="term" value="F:flavin adenine dinucleotide binding"/>
    <property type="evidence" value="ECO:0007669"/>
    <property type="project" value="InterPro"/>
</dbReference>
<evidence type="ECO:0000313" key="2">
    <source>
        <dbReference type="EMBL" id="NKY05029.1"/>
    </source>
</evidence>
<protein>
    <submittedName>
        <fullName evidence="2">Acyl-CoA/acyl-ACP dehydrogenase</fullName>
    </submittedName>
</protein>
<gene>
    <name evidence="2" type="ORF">HGA05_26060</name>
</gene>
<feature type="domain" description="Acyl-CoA dehydrogenase/oxidase N-terminal" evidence="1">
    <location>
        <begin position="26"/>
        <end position="112"/>
    </location>
</feature>
<dbReference type="AlphaFoldDB" id="A0A846WTQ0"/>
<dbReference type="InterPro" id="IPR013786">
    <property type="entry name" value="AcylCoA_DH/ox_N"/>
</dbReference>
<dbReference type="SUPFAM" id="SSF56645">
    <property type="entry name" value="Acyl-CoA dehydrogenase NM domain-like"/>
    <property type="match status" value="1"/>
</dbReference>
<organism evidence="2 3">
    <name type="scientific">Gordonia polyisoprenivorans</name>
    <dbReference type="NCBI Taxonomy" id="84595"/>
    <lineage>
        <taxon>Bacteria</taxon>
        <taxon>Bacillati</taxon>
        <taxon>Actinomycetota</taxon>
        <taxon>Actinomycetes</taxon>
        <taxon>Mycobacteriales</taxon>
        <taxon>Gordoniaceae</taxon>
        <taxon>Gordonia</taxon>
    </lineage>
</organism>
<dbReference type="Proteomes" id="UP000563898">
    <property type="component" value="Unassembled WGS sequence"/>
</dbReference>